<feature type="region of interest" description="Disordered" evidence="1">
    <location>
        <begin position="100"/>
        <end position="120"/>
    </location>
</feature>
<feature type="non-terminal residue" evidence="2">
    <location>
        <position position="1"/>
    </location>
</feature>
<reference evidence="2" key="1">
    <citation type="journal article" date="2023" name="Mol. Phylogenet. Evol.">
        <title>Genome-scale phylogeny and comparative genomics of the fungal order Sordariales.</title>
        <authorList>
            <person name="Hensen N."/>
            <person name="Bonometti L."/>
            <person name="Westerberg I."/>
            <person name="Brannstrom I.O."/>
            <person name="Guillou S."/>
            <person name="Cros-Aarteil S."/>
            <person name="Calhoun S."/>
            <person name="Haridas S."/>
            <person name="Kuo A."/>
            <person name="Mondo S."/>
            <person name="Pangilinan J."/>
            <person name="Riley R."/>
            <person name="LaButti K."/>
            <person name="Andreopoulos B."/>
            <person name="Lipzen A."/>
            <person name="Chen C."/>
            <person name="Yan M."/>
            <person name="Daum C."/>
            <person name="Ng V."/>
            <person name="Clum A."/>
            <person name="Steindorff A."/>
            <person name="Ohm R.A."/>
            <person name="Martin F."/>
            <person name="Silar P."/>
            <person name="Natvig D.O."/>
            <person name="Lalanne C."/>
            <person name="Gautier V."/>
            <person name="Ament-Velasquez S.L."/>
            <person name="Kruys A."/>
            <person name="Hutchinson M.I."/>
            <person name="Powell A.J."/>
            <person name="Barry K."/>
            <person name="Miller A.N."/>
            <person name="Grigoriev I.V."/>
            <person name="Debuchy R."/>
            <person name="Gladieux P."/>
            <person name="Hiltunen Thoren M."/>
            <person name="Johannesson H."/>
        </authorList>
    </citation>
    <scope>NUCLEOTIDE SEQUENCE</scope>
    <source>
        <strain evidence="2">CBS 990.96</strain>
    </source>
</reference>
<evidence type="ECO:0000256" key="1">
    <source>
        <dbReference type="SAM" id="MobiDB-lite"/>
    </source>
</evidence>
<accession>A0AAN6YL27</accession>
<gene>
    <name evidence="2" type="ORF">QBC38DRAFT_523661</name>
</gene>
<dbReference type="AlphaFoldDB" id="A0AAN6YL27"/>
<protein>
    <submittedName>
        <fullName evidence="2">Uncharacterized protein</fullName>
    </submittedName>
</protein>
<reference evidence="2" key="2">
    <citation type="submission" date="2023-05" db="EMBL/GenBank/DDBJ databases">
        <authorList>
            <consortium name="Lawrence Berkeley National Laboratory"/>
            <person name="Steindorff A."/>
            <person name="Hensen N."/>
            <person name="Bonometti L."/>
            <person name="Westerberg I."/>
            <person name="Brannstrom I.O."/>
            <person name="Guillou S."/>
            <person name="Cros-Aarteil S."/>
            <person name="Calhoun S."/>
            <person name="Haridas S."/>
            <person name="Kuo A."/>
            <person name="Mondo S."/>
            <person name="Pangilinan J."/>
            <person name="Riley R."/>
            <person name="Labutti K."/>
            <person name="Andreopoulos B."/>
            <person name="Lipzen A."/>
            <person name="Chen C."/>
            <person name="Yanf M."/>
            <person name="Daum C."/>
            <person name="Ng V."/>
            <person name="Clum A."/>
            <person name="Ohm R."/>
            <person name="Martin F."/>
            <person name="Silar P."/>
            <person name="Natvig D."/>
            <person name="Lalanne C."/>
            <person name="Gautier V."/>
            <person name="Ament-Velasquez S.L."/>
            <person name="Kruys A."/>
            <person name="Hutchinson M.I."/>
            <person name="Powell A.J."/>
            <person name="Barry K."/>
            <person name="Miller A.N."/>
            <person name="Grigoriev I.V."/>
            <person name="Debuchy R."/>
            <person name="Gladieux P."/>
            <person name="Thoren M.H."/>
            <person name="Johannesson H."/>
        </authorList>
    </citation>
    <scope>NUCLEOTIDE SEQUENCE</scope>
    <source>
        <strain evidence="2">CBS 990.96</strain>
    </source>
</reference>
<organism evidence="2 3">
    <name type="scientific">Podospora fimiseda</name>
    <dbReference type="NCBI Taxonomy" id="252190"/>
    <lineage>
        <taxon>Eukaryota</taxon>
        <taxon>Fungi</taxon>
        <taxon>Dikarya</taxon>
        <taxon>Ascomycota</taxon>
        <taxon>Pezizomycotina</taxon>
        <taxon>Sordariomycetes</taxon>
        <taxon>Sordariomycetidae</taxon>
        <taxon>Sordariales</taxon>
        <taxon>Podosporaceae</taxon>
        <taxon>Podospora</taxon>
    </lineage>
</organism>
<feature type="region of interest" description="Disordered" evidence="1">
    <location>
        <begin position="38"/>
        <end position="59"/>
    </location>
</feature>
<evidence type="ECO:0000313" key="2">
    <source>
        <dbReference type="EMBL" id="KAK4221069.1"/>
    </source>
</evidence>
<dbReference type="EMBL" id="MU865590">
    <property type="protein sequence ID" value="KAK4221069.1"/>
    <property type="molecule type" value="Genomic_DNA"/>
</dbReference>
<keyword evidence="3" id="KW-1185">Reference proteome</keyword>
<proteinExistence type="predicted"/>
<evidence type="ECO:0000313" key="3">
    <source>
        <dbReference type="Proteomes" id="UP001301958"/>
    </source>
</evidence>
<comment type="caution">
    <text evidence="2">The sequence shown here is derived from an EMBL/GenBank/DDBJ whole genome shotgun (WGS) entry which is preliminary data.</text>
</comment>
<sequence>ISLLFVKLSKTTTKLLDISVASFQFYTFIISTIRTPGSHYTMSSSASGRQNKSPYDGTNLYDYRGLPSENFNLTPKGGTKPPLSTQELVALAKRKISDIKPELSQGHQQPGRSPRGPWPSSHAVSKFIENRMKYLGSMAMGESLDEESERLCFSFREVARSMLGYFMWRDQKAPVAQQHILMLISMFEEMCYAMQQTNIGFRRVLIMEIMIEMESAC</sequence>
<name>A0AAN6YL27_9PEZI</name>
<dbReference type="Proteomes" id="UP001301958">
    <property type="component" value="Unassembled WGS sequence"/>
</dbReference>
<feature type="compositionally biased region" description="Polar residues" evidence="1">
    <location>
        <begin position="38"/>
        <end position="53"/>
    </location>
</feature>
<feature type="compositionally biased region" description="Low complexity" evidence="1">
    <location>
        <begin position="110"/>
        <end position="120"/>
    </location>
</feature>